<comment type="subunit">
    <text evidence="8">Monomer.</text>
</comment>
<dbReference type="GO" id="GO:0004045">
    <property type="term" value="F:peptidyl-tRNA hydrolase activity"/>
    <property type="evidence" value="ECO:0007669"/>
    <property type="project" value="UniProtKB-UniRule"/>
</dbReference>
<protein>
    <recommendedName>
        <fullName evidence="7 8">Peptidyl-tRNA hydrolase</fullName>
        <shortName evidence="8">Pth</shortName>
        <ecNumber evidence="1 8">3.1.1.29</ecNumber>
    </recommendedName>
</protein>
<comment type="similarity">
    <text evidence="5 8 10">Belongs to the PTH family.</text>
</comment>
<accession>A0A1B1YG10</accession>
<dbReference type="PANTHER" id="PTHR17224">
    <property type="entry name" value="PEPTIDYL-TRNA HYDROLASE"/>
    <property type="match status" value="1"/>
</dbReference>
<dbReference type="FunFam" id="3.40.50.1470:FF:000001">
    <property type="entry name" value="Peptidyl-tRNA hydrolase"/>
    <property type="match status" value="1"/>
</dbReference>
<evidence type="ECO:0000256" key="2">
    <source>
        <dbReference type="ARBA" id="ARBA00022555"/>
    </source>
</evidence>
<evidence type="ECO:0000256" key="7">
    <source>
        <dbReference type="ARBA" id="ARBA00050038"/>
    </source>
</evidence>
<dbReference type="GO" id="GO:0005737">
    <property type="term" value="C:cytoplasm"/>
    <property type="evidence" value="ECO:0007669"/>
    <property type="project" value="UniProtKB-SubCell"/>
</dbReference>
<dbReference type="EC" id="3.1.1.29" evidence="1 8"/>
<keyword evidence="4 8" id="KW-0694">RNA-binding</keyword>
<evidence type="ECO:0000256" key="4">
    <source>
        <dbReference type="ARBA" id="ARBA00022884"/>
    </source>
</evidence>
<comment type="function">
    <text evidence="8">Hydrolyzes ribosome-free peptidyl-tRNAs (with 1 or more amino acids incorporated), which drop off the ribosome during protein synthesis, or as a result of ribosome stalling.</text>
</comment>
<dbReference type="GO" id="GO:0072344">
    <property type="term" value="P:rescue of stalled ribosome"/>
    <property type="evidence" value="ECO:0007669"/>
    <property type="project" value="UniProtKB-UniRule"/>
</dbReference>
<dbReference type="PROSITE" id="PS01196">
    <property type="entry name" value="PEPT_TRNA_HYDROL_2"/>
    <property type="match status" value="1"/>
</dbReference>
<comment type="catalytic activity">
    <reaction evidence="6 8 9">
        <text>an N-acyl-L-alpha-aminoacyl-tRNA + H2O = an N-acyl-L-amino acid + a tRNA + H(+)</text>
        <dbReference type="Rhea" id="RHEA:54448"/>
        <dbReference type="Rhea" id="RHEA-COMP:10123"/>
        <dbReference type="Rhea" id="RHEA-COMP:13883"/>
        <dbReference type="ChEBI" id="CHEBI:15377"/>
        <dbReference type="ChEBI" id="CHEBI:15378"/>
        <dbReference type="ChEBI" id="CHEBI:59874"/>
        <dbReference type="ChEBI" id="CHEBI:78442"/>
        <dbReference type="ChEBI" id="CHEBI:138191"/>
        <dbReference type="EC" id="3.1.1.29"/>
    </reaction>
</comment>
<dbReference type="OrthoDB" id="9800507at2"/>
<feature type="binding site" evidence="8">
    <location>
        <position position="66"/>
    </location>
    <ligand>
        <name>tRNA</name>
        <dbReference type="ChEBI" id="CHEBI:17843"/>
    </ligand>
</feature>
<dbReference type="NCBIfam" id="TIGR00447">
    <property type="entry name" value="pth"/>
    <property type="match status" value="1"/>
</dbReference>
<evidence type="ECO:0000256" key="3">
    <source>
        <dbReference type="ARBA" id="ARBA00022801"/>
    </source>
</evidence>
<dbReference type="GO" id="GO:0000049">
    <property type="term" value="F:tRNA binding"/>
    <property type="evidence" value="ECO:0007669"/>
    <property type="project" value="UniProtKB-UniRule"/>
</dbReference>
<feature type="binding site" evidence="8">
    <location>
        <position position="64"/>
    </location>
    <ligand>
        <name>tRNA</name>
        <dbReference type="ChEBI" id="CHEBI:17843"/>
    </ligand>
</feature>
<reference evidence="11 12" key="1">
    <citation type="submission" date="2016-02" db="EMBL/GenBank/DDBJ databases">
        <title>Comparison of Clostridium stercorarium subspecies using comparative genomics and transcriptomics.</title>
        <authorList>
            <person name="Schellenberg J."/>
            <person name="Thallinger G."/>
            <person name="Levin D.B."/>
            <person name="Zhang X."/>
            <person name="Alvare G."/>
            <person name="Fristensky B."/>
            <person name="Sparling R."/>
        </authorList>
    </citation>
    <scope>NUCLEOTIDE SEQUENCE [LARGE SCALE GENOMIC DNA]</scope>
    <source>
        <strain evidence="11 12">DSM 2910</strain>
    </source>
</reference>
<dbReference type="GO" id="GO:0006515">
    <property type="term" value="P:protein quality control for misfolded or incompletely synthesized proteins"/>
    <property type="evidence" value="ECO:0007669"/>
    <property type="project" value="UniProtKB-UniRule"/>
</dbReference>
<dbReference type="RefSeq" id="WP_015360133.1">
    <property type="nucleotide sequence ID" value="NZ_CP014672.1"/>
</dbReference>
<dbReference type="AlphaFoldDB" id="A0A1B1YG10"/>
<dbReference type="InterPro" id="IPR001328">
    <property type="entry name" value="Pept_tRNA_hydro"/>
</dbReference>
<proteinExistence type="inferred from homology"/>
<keyword evidence="3 8" id="KW-0378">Hydrolase</keyword>
<feature type="site" description="Stabilizes the basic form of H active site to accept a proton" evidence="8">
    <location>
        <position position="91"/>
    </location>
</feature>
<gene>
    <name evidence="8" type="primary">pth</name>
    <name evidence="11" type="ORF">CSTERTH_11985</name>
</gene>
<evidence type="ECO:0000313" key="11">
    <source>
        <dbReference type="EMBL" id="ANW99702.1"/>
    </source>
</evidence>
<dbReference type="PROSITE" id="PS01195">
    <property type="entry name" value="PEPT_TRNA_HYDROL_1"/>
    <property type="match status" value="1"/>
</dbReference>
<evidence type="ECO:0000256" key="1">
    <source>
        <dbReference type="ARBA" id="ARBA00013260"/>
    </source>
</evidence>
<name>A0A1B1YG10_THEST</name>
<dbReference type="Proteomes" id="UP000092971">
    <property type="component" value="Chromosome"/>
</dbReference>
<evidence type="ECO:0000256" key="5">
    <source>
        <dbReference type="ARBA" id="ARBA00038063"/>
    </source>
</evidence>
<dbReference type="Pfam" id="PF01195">
    <property type="entry name" value="Pept_tRNA_hydro"/>
    <property type="match status" value="1"/>
</dbReference>
<dbReference type="InterPro" id="IPR036416">
    <property type="entry name" value="Pept_tRNA_hydro_sf"/>
</dbReference>
<dbReference type="CDD" id="cd00462">
    <property type="entry name" value="PTH"/>
    <property type="match status" value="1"/>
</dbReference>
<keyword evidence="8" id="KW-0963">Cytoplasm</keyword>
<evidence type="ECO:0000256" key="6">
    <source>
        <dbReference type="ARBA" id="ARBA00048707"/>
    </source>
</evidence>
<dbReference type="PANTHER" id="PTHR17224:SF1">
    <property type="entry name" value="PEPTIDYL-TRNA HYDROLASE"/>
    <property type="match status" value="1"/>
</dbReference>
<evidence type="ECO:0000256" key="8">
    <source>
        <dbReference type="HAMAP-Rule" id="MF_00083"/>
    </source>
</evidence>
<dbReference type="SUPFAM" id="SSF53178">
    <property type="entry name" value="Peptidyl-tRNA hydrolase-like"/>
    <property type="match status" value="1"/>
</dbReference>
<evidence type="ECO:0000256" key="9">
    <source>
        <dbReference type="RuleBase" id="RU000673"/>
    </source>
</evidence>
<dbReference type="InterPro" id="IPR018171">
    <property type="entry name" value="Pept_tRNA_hydro_CS"/>
</dbReference>
<evidence type="ECO:0000313" key="12">
    <source>
        <dbReference type="Proteomes" id="UP000092971"/>
    </source>
</evidence>
<keyword evidence="2 8" id="KW-0820">tRNA-binding</keyword>
<comment type="subcellular location">
    <subcellularLocation>
        <location evidence="8">Cytoplasm</location>
    </subcellularLocation>
</comment>
<feature type="active site" description="Proton acceptor" evidence="8">
    <location>
        <position position="19"/>
    </location>
</feature>
<organism evidence="11 12">
    <name type="scientific">Thermoclostridium stercorarium subsp. thermolacticum DSM 2910</name>
    <dbReference type="NCBI Taxonomy" id="1121336"/>
    <lineage>
        <taxon>Bacteria</taxon>
        <taxon>Bacillati</taxon>
        <taxon>Bacillota</taxon>
        <taxon>Clostridia</taxon>
        <taxon>Eubacteriales</taxon>
        <taxon>Oscillospiraceae</taxon>
        <taxon>Thermoclostridium</taxon>
    </lineage>
</organism>
<sequence length="191" mass="21549">MFVFAGLGNPGKQYDWTRHNVGFECIDYLSVLYNIPVAKAKFKALVGEGFIEGEKVMLVKPQTYMNNSGESLREIVDYFNLSLDRLVVIYDDIDLDLGTIRIRSRGSAGTHNGMRSILYHLESEDFPRIRIGIGKPGPQQDLVSYVLGKLNDDEREIMTEVIKRVALSVREIIVSGVDMAMSKFNGKINRV</sequence>
<evidence type="ECO:0000256" key="10">
    <source>
        <dbReference type="RuleBase" id="RU004320"/>
    </source>
</evidence>
<comment type="function">
    <text evidence="8">Catalyzes the release of premature peptidyl moieties from peptidyl-tRNA molecules trapped in stalled 50S ribosomal subunits, and thus maintains levels of free tRNAs and 50S ribosomes.</text>
</comment>
<feature type="binding site" evidence="8">
    <location>
        <position position="112"/>
    </location>
    <ligand>
        <name>tRNA</name>
        <dbReference type="ChEBI" id="CHEBI:17843"/>
    </ligand>
</feature>
<dbReference type="EMBL" id="CP014672">
    <property type="protein sequence ID" value="ANW99702.1"/>
    <property type="molecule type" value="Genomic_DNA"/>
</dbReference>
<feature type="binding site" evidence="8">
    <location>
        <position position="14"/>
    </location>
    <ligand>
        <name>tRNA</name>
        <dbReference type="ChEBI" id="CHEBI:17843"/>
    </ligand>
</feature>
<feature type="site" description="Discriminates between blocked and unblocked aminoacyl-tRNA" evidence="8">
    <location>
        <position position="9"/>
    </location>
</feature>
<dbReference type="Gene3D" id="3.40.50.1470">
    <property type="entry name" value="Peptidyl-tRNA hydrolase"/>
    <property type="match status" value="1"/>
</dbReference>
<dbReference type="HAMAP" id="MF_00083">
    <property type="entry name" value="Pept_tRNA_hydro_bact"/>
    <property type="match status" value="1"/>
</dbReference>